<sequence>PVVPGLPDDAYEHDGQLTKKYVRAATLAALAPAPGELLWYVGGGSGSIAVEWLRAHRACRAVSVERDPVRAGRITRNARAL</sequence>
<feature type="non-terminal residue" evidence="6">
    <location>
        <position position="81"/>
    </location>
</feature>
<dbReference type="InterPro" id="IPR029063">
    <property type="entry name" value="SAM-dependent_MTases_sf"/>
</dbReference>
<protein>
    <submittedName>
        <fullName evidence="6">Cobalamin biosynthesis bifunctional protein CbiET</fullName>
    </submittedName>
</protein>
<evidence type="ECO:0000256" key="4">
    <source>
        <dbReference type="ARBA" id="ARBA00022679"/>
    </source>
</evidence>
<evidence type="ECO:0000313" key="7">
    <source>
        <dbReference type="Proteomes" id="UP001237194"/>
    </source>
</evidence>
<dbReference type="Gene3D" id="3.40.50.150">
    <property type="entry name" value="Vaccinia Virus protein VP39"/>
    <property type="match status" value="1"/>
</dbReference>
<organism evidence="6 7">
    <name type="scientific">Streptomyces pakalii</name>
    <dbReference type="NCBI Taxonomy" id="3036494"/>
    <lineage>
        <taxon>Bacteria</taxon>
        <taxon>Bacillati</taxon>
        <taxon>Actinomycetota</taxon>
        <taxon>Actinomycetes</taxon>
        <taxon>Kitasatosporales</taxon>
        <taxon>Streptomycetaceae</taxon>
        <taxon>Streptomyces</taxon>
    </lineage>
</organism>
<dbReference type="PANTHER" id="PTHR43182:SF1">
    <property type="entry name" value="COBALT-PRECORRIN-7 C(5)-METHYLTRANSFERASE"/>
    <property type="match status" value="1"/>
</dbReference>
<keyword evidence="3" id="KW-0489">Methyltransferase</keyword>
<comment type="caution">
    <text evidence="6">The sequence shown here is derived from an EMBL/GenBank/DDBJ whole genome shotgun (WGS) entry which is preliminary data.</text>
</comment>
<keyword evidence="4" id="KW-0808">Transferase</keyword>
<keyword evidence="2" id="KW-0169">Cobalamin biosynthesis</keyword>
<evidence type="ECO:0000256" key="1">
    <source>
        <dbReference type="ARBA" id="ARBA00004953"/>
    </source>
</evidence>
<dbReference type="InterPro" id="IPR050714">
    <property type="entry name" value="Cobalamin_biosynth_MTase"/>
</dbReference>
<evidence type="ECO:0000313" key="6">
    <source>
        <dbReference type="EMBL" id="MDJ1645468.1"/>
    </source>
</evidence>
<keyword evidence="5" id="KW-0949">S-adenosyl-L-methionine</keyword>
<evidence type="ECO:0000256" key="5">
    <source>
        <dbReference type="ARBA" id="ARBA00022691"/>
    </source>
</evidence>
<name>A0ABT7DIU3_9ACTN</name>
<gene>
    <name evidence="6" type="ORF">P5W92_34445</name>
</gene>
<evidence type="ECO:0000256" key="2">
    <source>
        <dbReference type="ARBA" id="ARBA00022573"/>
    </source>
</evidence>
<dbReference type="EMBL" id="JARWAF010000066">
    <property type="protein sequence ID" value="MDJ1645468.1"/>
    <property type="molecule type" value="Genomic_DNA"/>
</dbReference>
<comment type="pathway">
    <text evidence="1">Cofactor biosynthesis; adenosylcobalamin biosynthesis.</text>
</comment>
<accession>A0ABT7DIU3</accession>
<reference evidence="6 7" key="1">
    <citation type="submission" date="2023-04" db="EMBL/GenBank/DDBJ databases">
        <title>A novel species of the genus Streptomyces: Streptomyces pakalii sp. nov. isolated from a Mexican soil jungle.</title>
        <authorList>
            <person name="Chavez-Hernandez M.A."/>
            <person name="Ortiz-Alvarez J."/>
            <person name="Villa-Tanaca L."/>
            <person name="Hernandez-Rodriguez C."/>
        </authorList>
    </citation>
    <scope>NUCLEOTIDE SEQUENCE [LARGE SCALE GENOMIC DNA]</scope>
    <source>
        <strain evidence="6 7">ENCB-J15</strain>
    </source>
</reference>
<dbReference type="Proteomes" id="UP001237194">
    <property type="component" value="Unassembled WGS sequence"/>
</dbReference>
<proteinExistence type="predicted"/>
<keyword evidence="7" id="KW-1185">Reference proteome</keyword>
<evidence type="ECO:0000256" key="3">
    <source>
        <dbReference type="ARBA" id="ARBA00022603"/>
    </source>
</evidence>
<dbReference type="PANTHER" id="PTHR43182">
    <property type="entry name" value="COBALT-PRECORRIN-6B C(15)-METHYLTRANSFERASE (DECARBOXYLATING)"/>
    <property type="match status" value="1"/>
</dbReference>
<dbReference type="SUPFAM" id="SSF53335">
    <property type="entry name" value="S-adenosyl-L-methionine-dependent methyltransferases"/>
    <property type="match status" value="1"/>
</dbReference>
<feature type="non-terminal residue" evidence="6">
    <location>
        <position position="1"/>
    </location>
</feature>